<dbReference type="RefSeq" id="WP_068683104.1">
    <property type="nucleotide sequence ID" value="NZ_LYPA01000054.1"/>
</dbReference>
<dbReference type="EMBL" id="LYPA01000054">
    <property type="protein sequence ID" value="OBR65732.1"/>
    <property type="molecule type" value="Genomic_DNA"/>
</dbReference>
<feature type="signal peptide" evidence="1">
    <location>
        <begin position="1"/>
        <end position="34"/>
    </location>
</feature>
<reference evidence="2 3" key="1">
    <citation type="submission" date="2016-05" db="EMBL/GenBank/DDBJ databases">
        <title>Paenibacillus oryzae. sp. nov., isolated from the rice root.</title>
        <authorList>
            <person name="Zhang J."/>
            <person name="Zhang X."/>
        </authorList>
    </citation>
    <scope>NUCLEOTIDE SEQUENCE [LARGE SCALE GENOMIC DNA]</scope>
    <source>
        <strain evidence="2 3">1DrF-4</strain>
    </source>
</reference>
<name>A0A1A5YJE5_9BACL</name>
<proteinExistence type="predicted"/>
<sequence length="157" mass="17183">MDIINKNRQEMRKLAGRLTVLTCAFLILSACGMAKNDGMTGENSSEEMSKDADVITVEVRIESDGDSATRFEADINAKKNPESVYLDSIEVPFNEKFMIPKDVFIPLTSTRVEAEAVEGASWISCTILYDGEVVATHKSRGNGAKAVCEKKFRLGPG</sequence>
<dbReference type="STRING" id="1844972.A7K91_14315"/>
<evidence type="ECO:0000313" key="3">
    <source>
        <dbReference type="Proteomes" id="UP000092024"/>
    </source>
</evidence>
<keyword evidence="1" id="KW-0732">Signal</keyword>
<comment type="caution">
    <text evidence="2">The sequence shown here is derived from an EMBL/GenBank/DDBJ whole genome shotgun (WGS) entry which is preliminary data.</text>
</comment>
<feature type="chain" id="PRO_5038441424" evidence="1">
    <location>
        <begin position="35"/>
        <end position="157"/>
    </location>
</feature>
<gene>
    <name evidence="2" type="ORF">A7K91_14315</name>
</gene>
<dbReference type="OrthoDB" id="2621361at2"/>
<keyword evidence="3" id="KW-1185">Reference proteome</keyword>
<protein>
    <submittedName>
        <fullName evidence="2">Uncharacterized protein</fullName>
    </submittedName>
</protein>
<evidence type="ECO:0000256" key="1">
    <source>
        <dbReference type="SAM" id="SignalP"/>
    </source>
</evidence>
<dbReference type="AlphaFoldDB" id="A0A1A5YJE5"/>
<evidence type="ECO:0000313" key="2">
    <source>
        <dbReference type="EMBL" id="OBR65732.1"/>
    </source>
</evidence>
<dbReference type="Proteomes" id="UP000092024">
    <property type="component" value="Unassembled WGS sequence"/>
</dbReference>
<organism evidence="2 3">
    <name type="scientific">Paenibacillus oryzae</name>
    <dbReference type="NCBI Taxonomy" id="1844972"/>
    <lineage>
        <taxon>Bacteria</taxon>
        <taxon>Bacillati</taxon>
        <taxon>Bacillota</taxon>
        <taxon>Bacilli</taxon>
        <taxon>Bacillales</taxon>
        <taxon>Paenibacillaceae</taxon>
        <taxon>Paenibacillus</taxon>
    </lineage>
</organism>
<dbReference type="PROSITE" id="PS51257">
    <property type="entry name" value="PROKAR_LIPOPROTEIN"/>
    <property type="match status" value="1"/>
</dbReference>
<dbReference type="Gene3D" id="2.60.40.2880">
    <property type="entry name" value="MmpS1-5, C-terminal soluble domain"/>
    <property type="match status" value="1"/>
</dbReference>
<accession>A0A1A5YJE5</accession>
<dbReference type="InterPro" id="IPR038468">
    <property type="entry name" value="MmpS_C"/>
</dbReference>